<dbReference type="EMBL" id="LNCU01000041">
    <property type="protein sequence ID" value="KWV57664.1"/>
    <property type="molecule type" value="Genomic_DNA"/>
</dbReference>
<dbReference type="AlphaFoldDB" id="A0A120FPY5"/>
<evidence type="ECO:0000313" key="1">
    <source>
        <dbReference type="EMBL" id="KWV57664.1"/>
    </source>
</evidence>
<gene>
    <name evidence="1" type="ORF">AS156_38845</name>
</gene>
<name>A0A120FPY5_9BRAD</name>
<dbReference type="OrthoDB" id="8256302at2"/>
<accession>A0A120FPY5</accession>
<organism evidence="1 2">
    <name type="scientific">Bradyrhizobium macuxiense</name>
    <dbReference type="NCBI Taxonomy" id="1755647"/>
    <lineage>
        <taxon>Bacteria</taxon>
        <taxon>Pseudomonadati</taxon>
        <taxon>Pseudomonadota</taxon>
        <taxon>Alphaproteobacteria</taxon>
        <taxon>Hyphomicrobiales</taxon>
        <taxon>Nitrobacteraceae</taxon>
        <taxon>Bradyrhizobium</taxon>
    </lineage>
</organism>
<evidence type="ECO:0000313" key="2">
    <source>
        <dbReference type="Proteomes" id="UP000057737"/>
    </source>
</evidence>
<comment type="caution">
    <text evidence="1">The sequence shown here is derived from an EMBL/GenBank/DDBJ whole genome shotgun (WGS) entry which is preliminary data.</text>
</comment>
<dbReference type="RefSeq" id="WP_066505301.1">
    <property type="nucleotide sequence ID" value="NZ_LNCU01000041.1"/>
</dbReference>
<sequence length="78" mass="8388">MSKAPPHLILCSDDVEFDTRHQSCDRSFQPAIIDGGERTIDASWVALLGLCYLSLLAAQANYLALLRASLAALEPDAG</sequence>
<protein>
    <submittedName>
        <fullName evidence="1">Uncharacterized protein</fullName>
    </submittedName>
</protein>
<reference evidence="1 2" key="1">
    <citation type="submission" date="2015-11" db="EMBL/GenBank/DDBJ databases">
        <title>Draft Genome Sequence of the Strain BR 10303 (Bradyrhizobium sp.) isolated from nodules of Centrolobium paraense.</title>
        <authorList>
            <person name="Zelli J.E."/>
            <person name="Simoes-Araujo J.L."/>
            <person name="Barauna A.C."/>
            <person name="Silva K."/>
        </authorList>
    </citation>
    <scope>NUCLEOTIDE SEQUENCE [LARGE SCALE GENOMIC DNA]</scope>
    <source>
        <strain evidence="1 2">BR 10303</strain>
    </source>
</reference>
<dbReference type="Proteomes" id="UP000057737">
    <property type="component" value="Unassembled WGS sequence"/>
</dbReference>
<proteinExistence type="predicted"/>
<keyword evidence="2" id="KW-1185">Reference proteome</keyword>